<proteinExistence type="predicted"/>
<dbReference type="Proteomes" id="UP000543174">
    <property type="component" value="Unassembled WGS sequence"/>
</dbReference>
<dbReference type="InterPro" id="IPR036388">
    <property type="entry name" value="WH-like_DNA-bd_sf"/>
</dbReference>
<dbReference type="InterPro" id="IPR036390">
    <property type="entry name" value="WH_DNA-bd_sf"/>
</dbReference>
<gene>
    <name evidence="2" type="ORF">HNP21_006444</name>
</gene>
<sequence>MEKALEAAERKARLRDIDNSKVLTQEELDLANQLQAKANAGKMKLVPEKKVKNKAKFAQIIQENWLYLIQNEILKNEEIMFLNKILGFIGFRSNCLVQDIKAKEQIPMTQTELAEALKMSRTNANRLIKQLIEKGIMGKFESGRDGLNAKMYALYINPNIILCGDRDNINETLQTMFKKRSKELKNLPIRLT</sequence>
<dbReference type="InterPro" id="IPR000835">
    <property type="entry name" value="HTH_MarR-typ"/>
</dbReference>
<dbReference type="Gene3D" id="1.10.10.10">
    <property type="entry name" value="Winged helix-like DNA-binding domain superfamily/Winged helix DNA-binding domain"/>
    <property type="match status" value="1"/>
</dbReference>
<evidence type="ECO:0000313" key="3">
    <source>
        <dbReference type="Proteomes" id="UP000543174"/>
    </source>
</evidence>
<name>A0A7W3RIZ6_PRIAR</name>
<evidence type="ECO:0000313" key="2">
    <source>
        <dbReference type="EMBL" id="MBA9043247.1"/>
    </source>
</evidence>
<dbReference type="AlphaFoldDB" id="A0A7W3RIZ6"/>
<dbReference type="GO" id="GO:0003700">
    <property type="term" value="F:DNA-binding transcription factor activity"/>
    <property type="evidence" value="ECO:0007669"/>
    <property type="project" value="InterPro"/>
</dbReference>
<organism evidence="2 3">
    <name type="scientific">Priestia aryabhattai</name>
    <name type="common">Bacillus aryabhattai</name>
    <dbReference type="NCBI Taxonomy" id="412384"/>
    <lineage>
        <taxon>Bacteria</taxon>
        <taxon>Bacillati</taxon>
        <taxon>Bacillota</taxon>
        <taxon>Bacilli</taxon>
        <taxon>Bacillales</taxon>
        <taxon>Bacillaceae</taxon>
        <taxon>Priestia</taxon>
    </lineage>
</organism>
<dbReference type="RefSeq" id="WP_223272423.1">
    <property type="nucleotide sequence ID" value="NZ_CP187689.1"/>
</dbReference>
<accession>A0A7W3RIZ6</accession>
<comment type="caution">
    <text evidence="2">The sequence shown here is derived from an EMBL/GenBank/DDBJ whole genome shotgun (WGS) entry which is preliminary data.</text>
</comment>
<dbReference type="EMBL" id="JACJHT010000037">
    <property type="protein sequence ID" value="MBA9043247.1"/>
    <property type="molecule type" value="Genomic_DNA"/>
</dbReference>
<feature type="domain" description="HTH marR-type" evidence="1">
    <location>
        <begin position="103"/>
        <end position="142"/>
    </location>
</feature>
<protein>
    <submittedName>
        <fullName evidence="2">Transcriptional regulator</fullName>
    </submittedName>
</protein>
<dbReference type="Pfam" id="PF01047">
    <property type="entry name" value="MarR"/>
    <property type="match status" value="1"/>
</dbReference>
<reference evidence="2" key="1">
    <citation type="submission" date="2020-08" db="EMBL/GenBank/DDBJ databases">
        <title>Functional genomics of gut bacteria from endangered species of beetles.</title>
        <authorList>
            <person name="Carlos-Shanley C."/>
        </authorList>
    </citation>
    <scope>NUCLEOTIDE SEQUENCE [LARGE SCALE GENOMIC DNA]</scope>
    <source>
        <strain evidence="2">S00060</strain>
    </source>
</reference>
<dbReference type="SUPFAM" id="SSF46785">
    <property type="entry name" value="Winged helix' DNA-binding domain"/>
    <property type="match status" value="1"/>
</dbReference>
<keyword evidence="3" id="KW-1185">Reference proteome</keyword>
<evidence type="ECO:0000259" key="1">
    <source>
        <dbReference type="Pfam" id="PF01047"/>
    </source>
</evidence>